<sequence>MAKGWSFGALTDALRSAAFVNTGSNVGEVMTVGTFNFGRKNIPIIASLDMANYAFSAGEMLYVNNNNITNRPAGMNNMTGSQAVRIQAVSLADNTVTLLVTNGAERTYLVTRNGDKSFSTGQVSSAYNGTMDMTAANVFNMGGTGTDNFVTIFMPNKANTAKAYIQYSGAVNELYLCAGGAGRLTLGGDGTLVSDQRFYSNNGNSNFWGCISGEFYTQGKPGSRINMQEQGLHIGWNEDNSPSSGAGCFVNNQGGGTGGFRFRNVNSNNSVQTAEWRMDGASGNFIASGDILAVRKLYSGNGGSYMQEDGNLYGGAYGGYLTTWVSNNVNALNNNINNRFREVRAVNQRQVNNTQGPLGGFLTGLGDFGANDGYCWISDLQLFKDSAGWVQCGIG</sequence>
<dbReference type="Proteomes" id="UP000502959">
    <property type="component" value="Segment"/>
</dbReference>
<protein>
    <submittedName>
        <fullName evidence="1">Tail fiber protein</fullName>
    </submittedName>
</protein>
<proteinExistence type="predicted"/>
<evidence type="ECO:0000313" key="1">
    <source>
        <dbReference type="EMBL" id="QIS79299.1"/>
    </source>
</evidence>
<dbReference type="EMBL" id="MT230534">
    <property type="protein sequence ID" value="QIS79299.1"/>
    <property type="molecule type" value="Genomic_DNA"/>
</dbReference>
<reference evidence="1 2" key="1">
    <citation type="submission" date="2020-03" db="EMBL/GenBank/DDBJ databases">
        <title>Complete genome sequence of Pantoea agglomerans bacteriophage vB_PagM_SSEM1.</title>
        <authorList>
            <person name="Truncaite L."/>
            <person name="Alijosius L."/>
            <person name="Petrauskaite E."/>
            <person name="Simoliunas E."/>
        </authorList>
    </citation>
    <scope>NUCLEOTIDE SEQUENCE [LARGE SCALE GENOMIC DNA]</scope>
</reference>
<gene>
    <name evidence="1" type="ORF">SSEM1_gp92</name>
</gene>
<evidence type="ECO:0000313" key="2">
    <source>
        <dbReference type="Proteomes" id="UP000502959"/>
    </source>
</evidence>
<name>A0A6H0D9N2_9CAUD</name>
<accession>A0A6H0D9N2</accession>
<keyword evidence="2" id="KW-1185">Reference proteome</keyword>
<organism evidence="1 2">
    <name type="scientific">Pantoea phage vB_PagM_SSEM1</name>
    <dbReference type="NCBI Taxonomy" id="2721760"/>
    <lineage>
        <taxon>Viruses</taxon>
        <taxon>Duplodnaviria</taxon>
        <taxon>Heunggongvirae</taxon>
        <taxon>Uroviricota</taxon>
        <taxon>Caudoviricetes</taxon>
        <taxon>Chaseviridae</taxon>
        <taxon>Cleopatravirinae</taxon>
        <taxon>Loessnervirus</taxon>
        <taxon>Loessnervirus SSEM1</taxon>
    </lineage>
</organism>